<keyword evidence="3" id="KW-1185">Reference proteome</keyword>
<dbReference type="RefSeq" id="WP_092499202.1">
    <property type="nucleotide sequence ID" value="NZ_FNFV01000002.1"/>
</dbReference>
<proteinExistence type="predicted"/>
<name>A0A1G9BAW9_9RHOB</name>
<keyword evidence="1" id="KW-0472">Membrane</keyword>
<dbReference type="Proteomes" id="UP000199328">
    <property type="component" value="Unassembled WGS sequence"/>
</dbReference>
<accession>A0A1G9BAW9</accession>
<evidence type="ECO:0000313" key="2">
    <source>
        <dbReference type="EMBL" id="SDK36651.1"/>
    </source>
</evidence>
<keyword evidence="1" id="KW-0812">Transmembrane</keyword>
<sequence length="305" mass="33104">MKDTATISIEANLLFTRAVGDALLGETGEILATLEMLGFRVTGTRVEDGRHLLISCDRVQVLAAYCPVPFEVSEFSGTQRPGHDPLADRLVFETLEAHRASVKLLVTDRPDAMMGASHDEKRHLCWELADLLLEDLGAQLVYWNETDMLFSAGEFARSAPPVQHAPLVIDPADTREPVSLAAGAEAPKLHPGAHIFALSPEEELEELERDRLKAATAEDWARVSRGIAPEEGERELIDEETARAGTNYGLLILLMALSFPVAMAVLFYQLIRGPNARLAAKAVCVTALGVALDQSGMAAEVLSLL</sequence>
<evidence type="ECO:0000256" key="1">
    <source>
        <dbReference type="SAM" id="Phobius"/>
    </source>
</evidence>
<reference evidence="3" key="1">
    <citation type="submission" date="2016-10" db="EMBL/GenBank/DDBJ databases">
        <authorList>
            <person name="Varghese N."/>
            <person name="Submissions S."/>
        </authorList>
    </citation>
    <scope>NUCLEOTIDE SEQUENCE [LARGE SCALE GENOMIC DNA]</scope>
    <source>
        <strain evidence="3">CGMCC 1.10789</strain>
    </source>
</reference>
<protein>
    <submittedName>
        <fullName evidence="2">Uncharacterized protein</fullName>
    </submittedName>
</protein>
<dbReference type="AlphaFoldDB" id="A0A1G9BAW9"/>
<organism evidence="2 3">
    <name type="scientific">Meinhardsimonia xiamenensis</name>
    <dbReference type="NCBI Taxonomy" id="990712"/>
    <lineage>
        <taxon>Bacteria</taxon>
        <taxon>Pseudomonadati</taxon>
        <taxon>Pseudomonadota</taxon>
        <taxon>Alphaproteobacteria</taxon>
        <taxon>Rhodobacterales</taxon>
        <taxon>Paracoccaceae</taxon>
        <taxon>Meinhardsimonia</taxon>
    </lineage>
</organism>
<feature type="transmembrane region" description="Helical" evidence="1">
    <location>
        <begin position="248"/>
        <end position="271"/>
    </location>
</feature>
<evidence type="ECO:0000313" key="3">
    <source>
        <dbReference type="Proteomes" id="UP000199328"/>
    </source>
</evidence>
<dbReference type="EMBL" id="FNFV01000002">
    <property type="protein sequence ID" value="SDK36651.1"/>
    <property type="molecule type" value="Genomic_DNA"/>
</dbReference>
<gene>
    <name evidence="2" type="ORF">SAMN05216257_102476</name>
</gene>
<keyword evidence="1" id="KW-1133">Transmembrane helix</keyword>